<comment type="caution">
    <text evidence="4">The sequence shown here is derived from an EMBL/GenBank/DDBJ whole genome shotgun (WGS) entry which is preliminary data.</text>
</comment>
<evidence type="ECO:0000256" key="1">
    <source>
        <dbReference type="ARBA" id="ARBA00023122"/>
    </source>
</evidence>
<dbReference type="PANTHER" id="PTHR43080">
    <property type="entry name" value="CBS DOMAIN-CONTAINING PROTEIN CBSX3, MITOCHONDRIAL"/>
    <property type="match status" value="1"/>
</dbReference>
<evidence type="ECO:0000256" key="2">
    <source>
        <dbReference type="PROSITE-ProRule" id="PRU00703"/>
    </source>
</evidence>
<evidence type="ECO:0000259" key="3">
    <source>
        <dbReference type="PROSITE" id="PS51371"/>
    </source>
</evidence>
<organism evidence="4 5">
    <name type="scientific">Bradyrhizobium macuxiense</name>
    <dbReference type="NCBI Taxonomy" id="1755647"/>
    <lineage>
        <taxon>Bacteria</taxon>
        <taxon>Pseudomonadati</taxon>
        <taxon>Pseudomonadota</taxon>
        <taxon>Alphaproteobacteria</taxon>
        <taxon>Hyphomicrobiales</taxon>
        <taxon>Nitrobacteraceae</taxon>
        <taxon>Bradyrhizobium</taxon>
    </lineage>
</organism>
<dbReference type="Pfam" id="PF00571">
    <property type="entry name" value="CBS"/>
    <property type="match status" value="2"/>
</dbReference>
<evidence type="ECO:0000313" key="5">
    <source>
        <dbReference type="Proteomes" id="UP000321304"/>
    </source>
</evidence>
<dbReference type="InterPro" id="IPR051257">
    <property type="entry name" value="Diverse_CBS-Domain"/>
</dbReference>
<accession>A0A560L3V7</accession>
<dbReference type="InterPro" id="IPR000644">
    <property type="entry name" value="CBS_dom"/>
</dbReference>
<dbReference type="SMART" id="SM00116">
    <property type="entry name" value="CBS"/>
    <property type="match status" value="2"/>
</dbReference>
<dbReference type="SUPFAM" id="SSF54631">
    <property type="entry name" value="CBS-domain pair"/>
    <property type="match status" value="1"/>
</dbReference>
<reference evidence="4 5" key="1">
    <citation type="submission" date="2019-06" db="EMBL/GenBank/DDBJ databases">
        <title>Genomic Encyclopedia of Type Strains, Phase IV (KMG-V): Genome sequencing to study the core and pangenomes of soil and plant-associated prokaryotes.</title>
        <authorList>
            <person name="Whitman W."/>
        </authorList>
    </citation>
    <scope>NUCLEOTIDE SEQUENCE [LARGE SCALE GENOMIC DNA]</scope>
    <source>
        <strain evidence="4 5">BR 10355</strain>
    </source>
</reference>
<dbReference type="AlphaFoldDB" id="A0A560L3V7"/>
<evidence type="ECO:0000313" key="4">
    <source>
        <dbReference type="EMBL" id="TWB89969.1"/>
    </source>
</evidence>
<dbReference type="InterPro" id="IPR046342">
    <property type="entry name" value="CBS_dom_sf"/>
</dbReference>
<proteinExistence type="predicted"/>
<sequence>MYVGDILRTNRAPAVTIGSSETVSIAANLMYASNVGALVVRNGSRSVDAAVIGMFSERDVVAVIAERGTGGLAAKVAQFISPRPLVSCNSQDALADVERLMARHDIRHIPVIDNGRLVGVVSMRDIGFALEEAACAA</sequence>
<dbReference type="PANTHER" id="PTHR43080:SF2">
    <property type="entry name" value="CBS DOMAIN-CONTAINING PROTEIN"/>
    <property type="match status" value="1"/>
</dbReference>
<dbReference type="RefSeq" id="WP_146991464.1">
    <property type="nucleotide sequence ID" value="NZ_VITY01000015.1"/>
</dbReference>
<dbReference type="Proteomes" id="UP000321304">
    <property type="component" value="Unassembled WGS sequence"/>
</dbReference>
<name>A0A560L3V7_9BRAD</name>
<feature type="domain" description="CBS" evidence="3">
    <location>
        <begin position="80"/>
        <end position="137"/>
    </location>
</feature>
<keyword evidence="5" id="KW-1185">Reference proteome</keyword>
<feature type="domain" description="CBS" evidence="3">
    <location>
        <begin position="9"/>
        <end position="72"/>
    </location>
</feature>
<dbReference type="OrthoDB" id="9807125at2"/>
<gene>
    <name evidence="4" type="ORF">FBZ93_11585</name>
</gene>
<dbReference type="PROSITE" id="PS51371">
    <property type="entry name" value="CBS"/>
    <property type="match status" value="2"/>
</dbReference>
<dbReference type="Gene3D" id="3.10.580.10">
    <property type="entry name" value="CBS-domain"/>
    <property type="match status" value="1"/>
</dbReference>
<protein>
    <submittedName>
        <fullName evidence="4">CBS domain-containing protein</fullName>
    </submittedName>
</protein>
<dbReference type="EMBL" id="VITY01000015">
    <property type="protein sequence ID" value="TWB89969.1"/>
    <property type="molecule type" value="Genomic_DNA"/>
</dbReference>
<keyword evidence="1 2" id="KW-0129">CBS domain</keyword>